<accession>A0A660LER0</accession>
<evidence type="ECO:0000256" key="1">
    <source>
        <dbReference type="SAM" id="MobiDB-lite"/>
    </source>
</evidence>
<evidence type="ECO:0000313" key="4">
    <source>
        <dbReference type="Proteomes" id="UP000278962"/>
    </source>
</evidence>
<dbReference type="AlphaFoldDB" id="A0A660LER0"/>
<dbReference type="OrthoDB" id="7949713at2"/>
<feature type="signal peptide" evidence="2">
    <location>
        <begin position="1"/>
        <end position="29"/>
    </location>
</feature>
<name>A0A660LER0_9ACTN</name>
<dbReference type="RefSeq" id="WP_121251871.1">
    <property type="nucleotide sequence ID" value="NZ_RBIL01000001.1"/>
</dbReference>
<organism evidence="3 4">
    <name type="scientific">Solirubrobacter pauli</name>
    <dbReference type="NCBI Taxonomy" id="166793"/>
    <lineage>
        <taxon>Bacteria</taxon>
        <taxon>Bacillati</taxon>
        <taxon>Actinomycetota</taxon>
        <taxon>Thermoleophilia</taxon>
        <taxon>Solirubrobacterales</taxon>
        <taxon>Solirubrobacteraceae</taxon>
        <taxon>Solirubrobacter</taxon>
    </lineage>
</organism>
<evidence type="ECO:0008006" key="5">
    <source>
        <dbReference type="Google" id="ProtNLM"/>
    </source>
</evidence>
<keyword evidence="4" id="KW-1185">Reference proteome</keyword>
<feature type="compositionally biased region" description="Basic and acidic residues" evidence="1">
    <location>
        <begin position="65"/>
        <end position="75"/>
    </location>
</feature>
<evidence type="ECO:0000313" key="3">
    <source>
        <dbReference type="EMBL" id="RKQ93598.1"/>
    </source>
</evidence>
<comment type="caution">
    <text evidence="3">The sequence shown here is derived from an EMBL/GenBank/DDBJ whole genome shotgun (WGS) entry which is preliminary data.</text>
</comment>
<dbReference type="EMBL" id="RBIL01000001">
    <property type="protein sequence ID" value="RKQ93598.1"/>
    <property type="molecule type" value="Genomic_DNA"/>
</dbReference>
<keyword evidence="2" id="KW-0732">Signal</keyword>
<feature type="region of interest" description="Disordered" evidence="1">
    <location>
        <begin position="65"/>
        <end position="111"/>
    </location>
</feature>
<proteinExistence type="predicted"/>
<gene>
    <name evidence="3" type="ORF">C8N24_3468</name>
</gene>
<feature type="chain" id="PRO_5039631224" description="Secreted protein" evidence="2">
    <location>
        <begin position="30"/>
        <end position="157"/>
    </location>
</feature>
<sequence length="157" mass="16478">MTASTLKARRRAVLAALIAAGLVSLPACGSAESASPPAKDNQVSEQDFASARDAYDLKLARCLREKGHDVKDPEPGKGIQESSPEINADASKCMGELGDPPTVARSPADEAAARKLQLEQAACLREKGYDVEDPTPEQALTIPEEATQEAVDACFAG</sequence>
<reference evidence="3 4" key="1">
    <citation type="submission" date="2018-10" db="EMBL/GenBank/DDBJ databases">
        <title>Genomic Encyclopedia of Archaeal and Bacterial Type Strains, Phase II (KMG-II): from individual species to whole genera.</title>
        <authorList>
            <person name="Goeker M."/>
        </authorList>
    </citation>
    <scope>NUCLEOTIDE SEQUENCE [LARGE SCALE GENOMIC DNA]</scope>
    <source>
        <strain evidence="3 4">DSM 14954</strain>
    </source>
</reference>
<dbReference type="Proteomes" id="UP000278962">
    <property type="component" value="Unassembled WGS sequence"/>
</dbReference>
<protein>
    <recommendedName>
        <fullName evidence="5">Secreted protein</fullName>
    </recommendedName>
</protein>
<evidence type="ECO:0000256" key="2">
    <source>
        <dbReference type="SAM" id="SignalP"/>
    </source>
</evidence>